<evidence type="ECO:0000313" key="3">
    <source>
        <dbReference type="WBParaSite" id="PSAMB.scaffold2525size22734.g18083.t1"/>
    </source>
</evidence>
<dbReference type="AlphaFoldDB" id="A0A914VV02"/>
<sequence>MNPPIFRVSASRIERKVARQTTTRLVYNRENEEFPFLRAYALYNSEGPIAARGHNRILSGELSVNSVSAVYGSAALSDGVAAVGGTHCLARPAGGGNPVCARSAPQDRGTPYSPYNRREPRNRRRTARVYQIYCPNTCSSIACPYTGRGDFLRRSIGGSAEAKEGFALIGLASSDRCERTAAKC</sequence>
<accession>A0A914VV02</accession>
<dbReference type="Proteomes" id="UP000887566">
    <property type="component" value="Unplaced"/>
</dbReference>
<dbReference type="WBParaSite" id="PSAMB.scaffold2525size22734.g18083.t1">
    <property type="protein sequence ID" value="PSAMB.scaffold2525size22734.g18083.t1"/>
    <property type="gene ID" value="PSAMB.scaffold2525size22734.g18083"/>
</dbReference>
<protein>
    <submittedName>
        <fullName evidence="3">Uncharacterized protein</fullName>
    </submittedName>
</protein>
<name>A0A914VV02_9BILA</name>
<keyword evidence="2" id="KW-1185">Reference proteome</keyword>
<reference evidence="3" key="1">
    <citation type="submission" date="2022-11" db="UniProtKB">
        <authorList>
            <consortium name="WormBaseParasite"/>
        </authorList>
    </citation>
    <scope>IDENTIFICATION</scope>
</reference>
<evidence type="ECO:0000256" key="1">
    <source>
        <dbReference type="SAM" id="MobiDB-lite"/>
    </source>
</evidence>
<organism evidence="2 3">
    <name type="scientific">Plectus sambesii</name>
    <dbReference type="NCBI Taxonomy" id="2011161"/>
    <lineage>
        <taxon>Eukaryota</taxon>
        <taxon>Metazoa</taxon>
        <taxon>Ecdysozoa</taxon>
        <taxon>Nematoda</taxon>
        <taxon>Chromadorea</taxon>
        <taxon>Plectida</taxon>
        <taxon>Plectina</taxon>
        <taxon>Plectoidea</taxon>
        <taxon>Plectidae</taxon>
        <taxon>Plectus</taxon>
    </lineage>
</organism>
<proteinExistence type="predicted"/>
<evidence type="ECO:0000313" key="2">
    <source>
        <dbReference type="Proteomes" id="UP000887566"/>
    </source>
</evidence>
<feature type="region of interest" description="Disordered" evidence="1">
    <location>
        <begin position="99"/>
        <end position="123"/>
    </location>
</feature>